<accession>A0A1D1UXR3</accession>
<evidence type="ECO:0008006" key="12">
    <source>
        <dbReference type="Google" id="ProtNLM"/>
    </source>
</evidence>
<evidence type="ECO:0000256" key="1">
    <source>
        <dbReference type="ARBA" id="ARBA00004141"/>
    </source>
</evidence>
<dbReference type="GO" id="GO:0006817">
    <property type="term" value="P:phosphate ion transport"/>
    <property type="evidence" value="ECO:0007669"/>
    <property type="project" value="TreeGrafter"/>
</dbReference>
<keyword evidence="11" id="KW-1185">Reference proteome</keyword>
<name>A0A1D1UXR3_RAMVA</name>
<feature type="transmembrane region" description="Helical" evidence="7">
    <location>
        <begin position="504"/>
        <end position="522"/>
    </location>
</feature>
<keyword evidence="4 7" id="KW-1133">Transmembrane helix</keyword>
<feature type="domain" description="EXS" evidence="8">
    <location>
        <begin position="467"/>
        <end position="672"/>
    </location>
</feature>
<dbReference type="InterPro" id="IPR004331">
    <property type="entry name" value="SPX_dom"/>
</dbReference>
<reference evidence="10 11" key="1">
    <citation type="journal article" date="2016" name="Nat. Commun.">
        <title>Extremotolerant tardigrade genome and improved radiotolerance of human cultured cells by tardigrade-unique protein.</title>
        <authorList>
            <person name="Hashimoto T."/>
            <person name="Horikawa D.D."/>
            <person name="Saito Y."/>
            <person name="Kuwahara H."/>
            <person name="Kozuka-Hata H."/>
            <person name="Shin-I T."/>
            <person name="Minakuchi Y."/>
            <person name="Ohishi K."/>
            <person name="Motoyama A."/>
            <person name="Aizu T."/>
            <person name="Enomoto A."/>
            <person name="Kondo K."/>
            <person name="Tanaka S."/>
            <person name="Hara Y."/>
            <person name="Koshikawa S."/>
            <person name="Sagara H."/>
            <person name="Miura T."/>
            <person name="Yokobori S."/>
            <person name="Miyagawa K."/>
            <person name="Suzuki Y."/>
            <person name="Kubo T."/>
            <person name="Oyama M."/>
            <person name="Kohara Y."/>
            <person name="Fujiyama A."/>
            <person name="Arakawa K."/>
            <person name="Katayama T."/>
            <person name="Toyoda A."/>
            <person name="Kunieda T."/>
        </authorList>
    </citation>
    <scope>NUCLEOTIDE SEQUENCE [LARGE SCALE GENOMIC DNA]</scope>
    <source>
        <strain evidence="10 11">YOKOZUNA-1</strain>
    </source>
</reference>
<keyword evidence="3 7" id="KW-0812">Transmembrane</keyword>
<dbReference type="CDD" id="cd14477">
    <property type="entry name" value="SPX_XPR1_like"/>
    <property type="match status" value="1"/>
</dbReference>
<dbReference type="EMBL" id="BDGG01000002">
    <property type="protein sequence ID" value="GAU92087.1"/>
    <property type="molecule type" value="Genomic_DNA"/>
</dbReference>
<feature type="transmembrane region" description="Helical" evidence="7">
    <location>
        <begin position="375"/>
        <end position="394"/>
    </location>
</feature>
<dbReference type="GO" id="GO:0005886">
    <property type="term" value="C:plasma membrane"/>
    <property type="evidence" value="ECO:0007669"/>
    <property type="project" value="TreeGrafter"/>
</dbReference>
<evidence type="ECO:0000313" key="11">
    <source>
        <dbReference type="Proteomes" id="UP000186922"/>
    </source>
</evidence>
<proteinExistence type="inferred from homology"/>
<dbReference type="Proteomes" id="UP000186922">
    <property type="component" value="Unassembled WGS sequence"/>
</dbReference>
<dbReference type="PANTHER" id="PTHR10783">
    <property type="entry name" value="XENOTROPIC AND POLYTROPIC RETROVIRUS RECEPTOR 1-RELATED"/>
    <property type="match status" value="1"/>
</dbReference>
<evidence type="ECO:0000259" key="8">
    <source>
        <dbReference type="PROSITE" id="PS51380"/>
    </source>
</evidence>
<gene>
    <name evidence="10" type="primary">RvY_04217-1</name>
    <name evidence="10" type="synonym">RvY_04217.1</name>
    <name evidence="10" type="ORF">RvY_04217</name>
</gene>
<feature type="region of interest" description="Disordered" evidence="6">
    <location>
        <begin position="702"/>
        <end position="762"/>
    </location>
</feature>
<feature type="transmembrane region" description="Helical" evidence="7">
    <location>
        <begin position="406"/>
        <end position="430"/>
    </location>
</feature>
<dbReference type="Pfam" id="PF03124">
    <property type="entry name" value="EXS"/>
    <property type="match status" value="1"/>
</dbReference>
<evidence type="ECO:0000256" key="5">
    <source>
        <dbReference type="ARBA" id="ARBA00023136"/>
    </source>
</evidence>
<feature type="compositionally biased region" description="Acidic residues" evidence="6">
    <location>
        <begin position="729"/>
        <end position="759"/>
    </location>
</feature>
<dbReference type="STRING" id="947166.A0A1D1UXR3"/>
<evidence type="ECO:0000256" key="2">
    <source>
        <dbReference type="ARBA" id="ARBA00009665"/>
    </source>
</evidence>
<dbReference type="GO" id="GO:0000822">
    <property type="term" value="F:inositol hexakisphosphate binding"/>
    <property type="evidence" value="ECO:0007669"/>
    <property type="project" value="TreeGrafter"/>
</dbReference>
<feature type="transmembrane region" description="Helical" evidence="7">
    <location>
        <begin position="309"/>
        <end position="328"/>
    </location>
</feature>
<dbReference type="InterPro" id="IPR004342">
    <property type="entry name" value="EXS_C"/>
</dbReference>
<feature type="transmembrane region" description="Helical" evidence="7">
    <location>
        <begin position="244"/>
        <end position="271"/>
    </location>
</feature>
<keyword evidence="5 7" id="KW-0472">Membrane</keyword>
<dbReference type="PROSITE" id="PS51382">
    <property type="entry name" value="SPX"/>
    <property type="match status" value="1"/>
</dbReference>
<feature type="transmembrane region" description="Helical" evidence="7">
    <location>
        <begin position="582"/>
        <end position="603"/>
    </location>
</feature>
<evidence type="ECO:0000313" key="10">
    <source>
        <dbReference type="EMBL" id="GAU92087.1"/>
    </source>
</evidence>
<feature type="transmembrane region" description="Helical" evidence="7">
    <location>
        <begin position="542"/>
        <end position="561"/>
    </location>
</feature>
<comment type="caution">
    <text evidence="10">The sequence shown here is derived from an EMBL/GenBank/DDBJ whole genome shotgun (WGS) entry which is preliminary data.</text>
</comment>
<dbReference type="PANTHER" id="PTHR10783:SF103">
    <property type="entry name" value="SOLUTE CARRIER FAMILY 53 MEMBER 1"/>
    <property type="match status" value="1"/>
</dbReference>
<evidence type="ECO:0000256" key="6">
    <source>
        <dbReference type="SAM" id="MobiDB-lite"/>
    </source>
</evidence>
<dbReference type="AlphaFoldDB" id="A0A1D1UXR3"/>
<feature type="domain" description="SPX" evidence="9">
    <location>
        <begin position="1"/>
        <end position="190"/>
    </location>
</feature>
<evidence type="ECO:0000256" key="3">
    <source>
        <dbReference type="ARBA" id="ARBA00022692"/>
    </source>
</evidence>
<comment type="subcellular location">
    <subcellularLocation>
        <location evidence="1">Membrane</location>
        <topology evidence="1">Multi-pass membrane protein</topology>
    </subcellularLocation>
</comment>
<dbReference type="GO" id="GO:0005794">
    <property type="term" value="C:Golgi apparatus"/>
    <property type="evidence" value="ECO:0007669"/>
    <property type="project" value="TreeGrafter"/>
</dbReference>
<evidence type="ECO:0000256" key="4">
    <source>
        <dbReference type="ARBA" id="ARBA00022989"/>
    </source>
</evidence>
<evidence type="ECO:0000259" key="9">
    <source>
        <dbReference type="PROSITE" id="PS51382"/>
    </source>
</evidence>
<dbReference type="GO" id="GO:0016036">
    <property type="term" value="P:cellular response to phosphate starvation"/>
    <property type="evidence" value="ECO:0007669"/>
    <property type="project" value="TreeGrafter"/>
</dbReference>
<sequence length="774" mass="90077">MKFGEHLTTHVTPEWRTQYIHYDEMKEQLRSFLSHTPKEGNLLPEVHHLEDGVDPTEQYQAAFEEEFFQYCNTELVRVNTFFAEKLAEAQRKFIALKAELKAYIAHKDQFDPGNKKYSKIPWFADLVDKNARKQKRGFRKMHDLKLAFSEFYLSVILLQNFQNLNFTGFRKILKKHDKLLNTDRGKIWRQENVDKAPFYVNKDIDNIILETENLVTAELEGGDRGKAMRRLRVPPLNEPASPSVFFLMGLFLGMFMVLLVVLILTGVFIGYPYNEYTRVNASDNDTRTVTFERERTDWRIAVRLYRGPFLIILSLFLMAFNVHGWRSAGVNHVLIFEIDPRNHLSQHHIMELAACMGVFWCVSLLLFFYSDFLGISHYAIPVILAGMMLVFFLNPFHILFYDARKWLVRIVFRIISAPMFAVGFADFWLADQFTSLSPAFLDIEYFICFYAFEVPWLSGGIPSHSNRCMSNSNAIRPILAALPAWFRFAQCLRRYRDSKLAYPHLVNAAKYSTTFFVILFSALNSMHVEKYSEDLIAERPVFYIWIVSAIVSSCFSFWWDLRMDWGFANGRAKDHPLLRDSLVYSSVWYYYFAIIQDLVLRFAWTVSISVDELGLLHHEILLSVLATAELFRRFVWNFFRLENEHLNNCGEFRAVRNITVSPNAPTRKAADPSVLVKILPDEEDAARSTRKVPHSIWKEASEDAMRRDEEHPANAELFPIAMPDPTYNPDEDDDDKKNSDDDDKAESEKSFEDEEEDIVALDNQAIRDVLEVSG</sequence>
<dbReference type="PROSITE" id="PS51380">
    <property type="entry name" value="EXS"/>
    <property type="match status" value="1"/>
</dbReference>
<comment type="similarity">
    <text evidence="2">Belongs to the SYG1 (TC 2.A.94) family.</text>
</comment>
<feature type="compositionally biased region" description="Basic and acidic residues" evidence="6">
    <location>
        <begin position="702"/>
        <end position="713"/>
    </location>
</feature>
<protein>
    <recommendedName>
        <fullName evidence="12">SPX domain-containing protein</fullName>
    </recommendedName>
</protein>
<dbReference type="OrthoDB" id="9970435at2759"/>
<organism evidence="10 11">
    <name type="scientific">Ramazzottius varieornatus</name>
    <name type="common">Water bear</name>
    <name type="synonym">Tardigrade</name>
    <dbReference type="NCBI Taxonomy" id="947166"/>
    <lineage>
        <taxon>Eukaryota</taxon>
        <taxon>Metazoa</taxon>
        <taxon>Ecdysozoa</taxon>
        <taxon>Tardigrada</taxon>
        <taxon>Eutardigrada</taxon>
        <taxon>Parachela</taxon>
        <taxon>Hypsibioidea</taxon>
        <taxon>Ramazzottiidae</taxon>
        <taxon>Ramazzottius</taxon>
    </lineage>
</organism>
<dbReference type="Pfam" id="PF03105">
    <property type="entry name" value="SPX"/>
    <property type="match status" value="1"/>
</dbReference>
<evidence type="ECO:0000256" key="7">
    <source>
        <dbReference type="SAM" id="Phobius"/>
    </source>
</evidence>